<name>A0A4R2JAB3_9PSEU</name>
<evidence type="ECO:0000313" key="4">
    <source>
        <dbReference type="Proteomes" id="UP000295680"/>
    </source>
</evidence>
<reference evidence="3 4" key="1">
    <citation type="submission" date="2019-03" db="EMBL/GenBank/DDBJ databases">
        <title>Genomic Encyclopedia of Type Strains, Phase IV (KMG-IV): sequencing the most valuable type-strain genomes for metagenomic binning, comparative biology and taxonomic classification.</title>
        <authorList>
            <person name="Goeker M."/>
        </authorList>
    </citation>
    <scope>NUCLEOTIDE SEQUENCE [LARGE SCALE GENOMIC DNA]</scope>
    <source>
        <strain evidence="3 4">DSM 45934</strain>
    </source>
</reference>
<proteinExistence type="predicted"/>
<keyword evidence="4" id="KW-1185">Reference proteome</keyword>
<accession>A0A4R2JAB3</accession>
<dbReference type="AlphaFoldDB" id="A0A4R2JAB3"/>
<protein>
    <recommendedName>
        <fullName evidence="2">FtsH ternary system domain-containing protein</fullName>
    </recommendedName>
</protein>
<evidence type="ECO:0000313" key="3">
    <source>
        <dbReference type="EMBL" id="TCO52889.1"/>
    </source>
</evidence>
<dbReference type="EMBL" id="SLWS01000011">
    <property type="protein sequence ID" value="TCO52889.1"/>
    <property type="molecule type" value="Genomic_DNA"/>
</dbReference>
<feature type="domain" description="FtsH ternary system" evidence="2">
    <location>
        <begin position="47"/>
        <end position="448"/>
    </location>
</feature>
<dbReference type="RefSeq" id="WP_132123859.1">
    <property type="nucleotide sequence ID" value="NZ_SLWS01000011.1"/>
</dbReference>
<dbReference type="InterPro" id="IPR045486">
    <property type="entry name" value="fvmX7"/>
</dbReference>
<evidence type="ECO:0000256" key="1">
    <source>
        <dbReference type="SAM" id="MobiDB-lite"/>
    </source>
</evidence>
<evidence type="ECO:0000259" key="2">
    <source>
        <dbReference type="Pfam" id="PF20005"/>
    </source>
</evidence>
<dbReference type="Proteomes" id="UP000295680">
    <property type="component" value="Unassembled WGS sequence"/>
</dbReference>
<sequence length="516" mass="55835">MALFRNRNRPEEPPPGNPFHITPLDESTAPPPPQEATPTPAPKTAFAVRFDSPADALTFLAAVREDGARRHPQALRAPDRGIWVVVPGYRPADVQLSWALGGLVNLPDGPNLVSPRGFRHSWDMVQAWPPVSWVELAAGVVPGAGVPEQPEVVVVTTGSLARWIIDRFQSSDLDIRVATVRLNALFVPHPQHWHAVLLRVTGRGRAVPKAFTSALTGLPNTVVCRLSGGQLLIDQRLTLPLLDTELARWVPDGQEWLLAGDLGAWQVTERSTEYVPPLRASSALRPPPAPPPGRLPADLGIEVSLVRDDQPHPADALLLRDEDLAPLRRFLTGHPAAERAFLVLGPDRHLYAEPGRAVSDIPFGVPLHRLGPGALYQEAGYRLKPALPAPARARLFAVDDQSVVVLQAGEAHRLSLRSTVPVWALWLGPTVDADPAAEPLSAAAKAVLVHVDAADARTEPPDISGDVPSTEQEGLYTEGFQLEQQGKLAEAARKYWEAGQPALAARLYELAADAER</sequence>
<dbReference type="Pfam" id="PF20005">
    <property type="entry name" value="fvmX7"/>
    <property type="match status" value="1"/>
</dbReference>
<organism evidence="3 4">
    <name type="scientific">Actinocrispum wychmicini</name>
    <dbReference type="NCBI Taxonomy" id="1213861"/>
    <lineage>
        <taxon>Bacteria</taxon>
        <taxon>Bacillati</taxon>
        <taxon>Actinomycetota</taxon>
        <taxon>Actinomycetes</taxon>
        <taxon>Pseudonocardiales</taxon>
        <taxon>Pseudonocardiaceae</taxon>
        <taxon>Actinocrispum</taxon>
    </lineage>
</organism>
<gene>
    <name evidence="3" type="ORF">EV192_11183</name>
</gene>
<feature type="region of interest" description="Disordered" evidence="1">
    <location>
        <begin position="1"/>
        <end position="41"/>
    </location>
</feature>
<dbReference type="OrthoDB" id="581017at2"/>
<feature type="compositionally biased region" description="Pro residues" evidence="1">
    <location>
        <begin position="29"/>
        <end position="41"/>
    </location>
</feature>
<comment type="caution">
    <text evidence="3">The sequence shown here is derived from an EMBL/GenBank/DDBJ whole genome shotgun (WGS) entry which is preliminary data.</text>
</comment>